<feature type="chain" id="PRO_5025384892" description="Secreted protein" evidence="2">
    <location>
        <begin position="23"/>
        <end position="184"/>
    </location>
</feature>
<dbReference type="Proteomes" id="UP000800092">
    <property type="component" value="Unassembled WGS sequence"/>
</dbReference>
<reference evidence="3" key="1">
    <citation type="journal article" date="2020" name="Stud. Mycol.">
        <title>101 Dothideomycetes genomes: a test case for predicting lifestyles and emergence of pathogens.</title>
        <authorList>
            <person name="Haridas S."/>
            <person name="Albert R."/>
            <person name="Binder M."/>
            <person name="Bloem J."/>
            <person name="Labutti K."/>
            <person name="Salamov A."/>
            <person name="Andreopoulos B."/>
            <person name="Baker S."/>
            <person name="Barry K."/>
            <person name="Bills G."/>
            <person name="Bluhm B."/>
            <person name="Cannon C."/>
            <person name="Castanera R."/>
            <person name="Culley D."/>
            <person name="Daum C."/>
            <person name="Ezra D."/>
            <person name="Gonzalez J."/>
            <person name="Henrissat B."/>
            <person name="Kuo A."/>
            <person name="Liang C."/>
            <person name="Lipzen A."/>
            <person name="Lutzoni F."/>
            <person name="Magnuson J."/>
            <person name="Mondo S."/>
            <person name="Nolan M."/>
            <person name="Ohm R."/>
            <person name="Pangilinan J."/>
            <person name="Park H.-J."/>
            <person name="Ramirez L."/>
            <person name="Alfaro M."/>
            <person name="Sun H."/>
            <person name="Tritt A."/>
            <person name="Yoshinaga Y."/>
            <person name="Zwiers L.-H."/>
            <person name="Turgeon B."/>
            <person name="Goodwin S."/>
            <person name="Spatafora J."/>
            <person name="Crous P."/>
            <person name="Grigoriev I."/>
        </authorList>
    </citation>
    <scope>NUCLEOTIDE SEQUENCE</scope>
    <source>
        <strain evidence="3">Tuck. ex Michener</strain>
    </source>
</reference>
<name>A0A6A6H0M2_VIRVR</name>
<accession>A0A6A6H0M2</accession>
<protein>
    <recommendedName>
        <fullName evidence="5">Secreted protein</fullName>
    </recommendedName>
</protein>
<evidence type="ECO:0000313" key="4">
    <source>
        <dbReference type="Proteomes" id="UP000800092"/>
    </source>
</evidence>
<dbReference type="AlphaFoldDB" id="A0A6A6H0M2"/>
<feature type="region of interest" description="Disordered" evidence="1">
    <location>
        <begin position="123"/>
        <end position="184"/>
    </location>
</feature>
<organism evidence="3 4">
    <name type="scientific">Viridothelium virens</name>
    <name type="common">Speckled blister lichen</name>
    <name type="synonym">Trypethelium virens</name>
    <dbReference type="NCBI Taxonomy" id="1048519"/>
    <lineage>
        <taxon>Eukaryota</taxon>
        <taxon>Fungi</taxon>
        <taxon>Dikarya</taxon>
        <taxon>Ascomycota</taxon>
        <taxon>Pezizomycotina</taxon>
        <taxon>Dothideomycetes</taxon>
        <taxon>Dothideomycetes incertae sedis</taxon>
        <taxon>Trypetheliales</taxon>
        <taxon>Trypetheliaceae</taxon>
        <taxon>Viridothelium</taxon>
    </lineage>
</organism>
<dbReference type="EMBL" id="ML991831">
    <property type="protein sequence ID" value="KAF2231113.1"/>
    <property type="molecule type" value="Genomic_DNA"/>
</dbReference>
<sequence length="184" mass="20229">MKATLAVILATLAFIFLSPVQTAPLPIRRPTHNTENYNDDRGFLQSRQYEDFDTFRGKQWDLKSNITGPGHYDWVVSLPYRLIHRRGVTGEGAGEGEGEGWYGDPGYIPPSIMGVGKYTPIDGDGPISIPDLDSARYGGRTKNYDGPHSPGRLNPSADDYPQTTLYGKVQRGQAPPSALLPSSY</sequence>
<feature type="signal peptide" evidence="2">
    <location>
        <begin position="1"/>
        <end position="22"/>
    </location>
</feature>
<proteinExistence type="predicted"/>
<evidence type="ECO:0000256" key="2">
    <source>
        <dbReference type="SAM" id="SignalP"/>
    </source>
</evidence>
<evidence type="ECO:0000313" key="3">
    <source>
        <dbReference type="EMBL" id="KAF2231113.1"/>
    </source>
</evidence>
<keyword evidence="4" id="KW-1185">Reference proteome</keyword>
<evidence type="ECO:0000256" key="1">
    <source>
        <dbReference type="SAM" id="MobiDB-lite"/>
    </source>
</evidence>
<evidence type="ECO:0008006" key="5">
    <source>
        <dbReference type="Google" id="ProtNLM"/>
    </source>
</evidence>
<gene>
    <name evidence="3" type="ORF">EV356DRAFT_519092</name>
</gene>
<keyword evidence="2" id="KW-0732">Signal</keyword>